<protein>
    <recommendedName>
        <fullName evidence="1">DUF6440 domain-containing protein</fullName>
    </recommendedName>
</protein>
<feature type="domain" description="DUF6440" evidence="1">
    <location>
        <begin position="36"/>
        <end position="72"/>
    </location>
</feature>
<organism evidence="2 3">
    <name type="scientific">Enterococcus phage EFDG1</name>
    <dbReference type="NCBI Taxonomy" id="1597976"/>
    <lineage>
        <taxon>Viruses</taxon>
        <taxon>Duplodnaviria</taxon>
        <taxon>Heunggongvirae</taxon>
        <taxon>Uroviricota</taxon>
        <taxon>Caudoviricetes</taxon>
        <taxon>Herelleviridae</taxon>
        <taxon>Brockvirinae</taxon>
        <taxon>Schiekvirus</taxon>
        <taxon>Schiekvirus EFDG1</taxon>
    </lineage>
</organism>
<reference evidence="2 3" key="1">
    <citation type="journal article" date="2015" name="Appl. Environ. Microbiol.">
        <title>Targeting Enterococcus faecalis Biofilms with Phage Therapy.</title>
        <authorList>
            <person name="Khalifa L."/>
            <person name="Brosh Y."/>
            <person name="Gelman D."/>
            <person name="Coppenhagen-Glazer S."/>
            <person name="Beyth S."/>
            <person name="Poradosu-Cohen R."/>
            <person name="Que Y.A."/>
            <person name="Beyth N."/>
            <person name="Hazan R."/>
        </authorList>
    </citation>
    <scope>NUCLEOTIDE SEQUENCE [LARGE SCALE GENOMIC DNA]</scope>
</reference>
<name>A0A0C5K8R2_9CAUD</name>
<dbReference type="KEGG" id="vg:26644370"/>
<keyword evidence="3" id="KW-1185">Reference proteome</keyword>
<dbReference type="EMBL" id="KP339049">
    <property type="protein sequence ID" value="AJP61363.2"/>
    <property type="molecule type" value="Genomic_DNA"/>
</dbReference>
<proteinExistence type="predicted"/>
<dbReference type="Proteomes" id="UP000032402">
    <property type="component" value="Segment"/>
</dbReference>
<accession>A0A0C5K8R2</accession>
<dbReference type="GeneID" id="26644370"/>
<dbReference type="Pfam" id="PF20037">
    <property type="entry name" value="DUF6440"/>
    <property type="match status" value="1"/>
</dbReference>
<evidence type="ECO:0000313" key="3">
    <source>
        <dbReference type="Proteomes" id="UP000032402"/>
    </source>
</evidence>
<sequence length="74" mass="8111">MKKLLLLLPLLFLGACDVSSVENADTAKIDNADSRDMTVYKDPETKVQYLVFHGDRAGGMTVRLNPDGTPMIAE</sequence>
<evidence type="ECO:0000313" key="2">
    <source>
        <dbReference type="EMBL" id="AJP61363.2"/>
    </source>
</evidence>
<dbReference type="InterPro" id="IPR045515">
    <property type="entry name" value="DUF6440"/>
</dbReference>
<evidence type="ECO:0000259" key="1">
    <source>
        <dbReference type="Pfam" id="PF20037"/>
    </source>
</evidence>
<dbReference type="RefSeq" id="YP_009218257.2">
    <property type="nucleotide sequence ID" value="NC_029009.1"/>
</dbReference>
<dbReference type="PROSITE" id="PS51257">
    <property type="entry name" value="PROKAR_LIPOPROTEIN"/>
    <property type="match status" value="1"/>
</dbReference>